<dbReference type="EMBL" id="JAOCDZ010000055">
    <property type="protein sequence ID" value="MDH0740406.1"/>
    <property type="molecule type" value="Genomic_DNA"/>
</dbReference>
<name>A0AA42LVT2_9BURK</name>
<evidence type="ECO:0000313" key="2">
    <source>
        <dbReference type="Proteomes" id="UP001161094"/>
    </source>
</evidence>
<protein>
    <submittedName>
        <fullName evidence="1">Uncharacterized protein</fullName>
    </submittedName>
</protein>
<dbReference type="Proteomes" id="UP001161094">
    <property type="component" value="Unassembled WGS sequence"/>
</dbReference>
<comment type="caution">
    <text evidence="1">The sequence shown here is derived from an EMBL/GenBank/DDBJ whole genome shotgun (WGS) entry which is preliminary data.</text>
</comment>
<accession>A0AA42LVT2</accession>
<gene>
    <name evidence="1" type="ORF">N5D93_31735</name>
</gene>
<dbReference type="AlphaFoldDB" id="A0AA42LVT2"/>
<proteinExistence type="predicted"/>
<evidence type="ECO:0000313" key="1">
    <source>
        <dbReference type="EMBL" id="MDH0740406.1"/>
    </source>
</evidence>
<dbReference type="RefSeq" id="WP_279997725.1">
    <property type="nucleotide sequence ID" value="NZ_JAOCDZ010000055.1"/>
</dbReference>
<reference evidence="1" key="1">
    <citation type="submission" date="2022-09" db="EMBL/GenBank/DDBJ databases">
        <title>Intensive care unit water sources are persistently colonized with multi-drug resistant bacteria and are the site of extensive horizontal gene transfer of antibiotic resistance genes.</title>
        <authorList>
            <person name="Diorio-Toth L."/>
        </authorList>
    </citation>
    <scope>NUCLEOTIDE SEQUENCE</scope>
    <source>
        <strain evidence="1">GD03843</strain>
    </source>
</reference>
<sequence>MAYGLMIKDASGNLQVQYTSTLPRILGDFYTGTADGSINDPQLAGGVPFFFPIGGEGASGYMNMPEVTASGTVISWRFLAVNYRVSVRIGYGRIG</sequence>
<organism evidence="1 2">
    <name type="scientific">Achromobacter spanius</name>
    <dbReference type="NCBI Taxonomy" id="217203"/>
    <lineage>
        <taxon>Bacteria</taxon>
        <taxon>Pseudomonadati</taxon>
        <taxon>Pseudomonadota</taxon>
        <taxon>Betaproteobacteria</taxon>
        <taxon>Burkholderiales</taxon>
        <taxon>Alcaligenaceae</taxon>
        <taxon>Achromobacter</taxon>
    </lineage>
</organism>